<evidence type="ECO:0000313" key="3">
    <source>
        <dbReference type="Proteomes" id="UP001596413"/>
    </source>
</evidence>
<sequence length="80" mass="8209">MTGQWDPRDTGPPLPEAGSDSRVEFVAALVDDSGARTTGLVAVVGAPPAEALGPVQPLADRLAGGRTTLSAQRWSRGGRN</sequence>
<reference evidence="3" key="1">
    <citation type="journal article" date="2019" name="Int. J. Syst. Evol. Microbiol.">
        <title>The Global Catalogue of Microorganisms (GCM) 10K type strain sequencing project: providing services to taxonomists for standard genome sequencing and annotation.</title>
        <authorList>
            <consortium name="The Broad Institute Genomics Platform"/>
            <consortium name="The Broad Institute Genome Sequencing Center for Infectious Disease"/>
            <person name="Wu L."/>
            <person name="Ma J."/>
        </authorList>
    </citation>
    <scope>NUCLEOTIDE SEQUENCE [LARGE SCALE GENOMIC DNA]</scope>
    <source>
        <strain evidence="3">CGMCC 1.13681</strain>
    </source>
</reference>
<comment type="caution">
    <text evidence="2">The sequence shown here is derived from an EMBL/GenBank/DDBJ whole genome shotgun (WGS) entry which is preliminary data.</text>
</comment>
<dbReference type="RefSeq" id="WP_386418215.1">
    <property type="nucleotide sequence ID" value="NZ_JBHSZO010000050.1"/>
</dbReference>
<name>A0ABW2GNL5_9ACTN</name>
<feature type="region of interest" description="Disordered" evidence="1">
    <location>
        <begin position="1"/>
        <end position="20"/>
    </location>
</feature>
<evidence type="ECO:0000256" key="1">
    <source>
        <dbReference type="SAM" id="MobiDB-lite"/>
    </source>
</evidence>
<gene>
    <name evidence="2" type="ORF">ACFQLX_23425</name>
</gene>
<protein>
    <submittedName>
        <fullName evidence="2">Uncharacterized protein</fullName>
    </submittedName>
</protein>
<dbReference type="Proteomes" id="UP001596413">
    <property type="component" value="Unassembled WGS sequence"/>
</dbReference>
<evidence type="ECO:0000313" key="2">
    <source>
        <dbReference type="EMBL" id="MFC7221085.1"/>
    </source>
</evidence>
<dbReference type="EMBL" id="JBHSZO010000050">
    <property type="protein sequence ID" value="MFC7221085.1"/>
    <property type="molecule type" value="Genomic_DNA"/>
</dbReference>
<keyword evidence="3" id="KW-1185">Reference proteome</keyword>
<accession>A0ABW2GNL5</accession>
<organism evidence="2 3">
    <name type="scientific">Streptomyces polyrhachis</name>
    <dbReference type="NCBI Taxonomy" id="1282885"/>
    <lineage>
        <taxon>Bacteria</taxon>
        <taxon>Bacillati</taxon>
        <taxon>Actinomycetota</taxon>
        <taxon>Actinomycetes</taxon>
        <taxon>Kitasatosporales</taxon>
        <taxon>Streptomycetaceae</taxon>
        <taxon>Streptomyces</taxon>
    </lineage>
</organism>
<proteinExistence type="predicted"/>